<reference evidence="1" key="1">
    <citation type="submission" date="2014-11" db="EMBL/GenBank/DDBJ databases">
        <authorList>
            <person name="Amaro Gonzalez C."/>
        </authorList>
    </citation>
    <scope>NUCLEOTIDE SEQUENCE</scope>
</reference>
<sequence>MAETSILCCLPTRCSFARCATARSAWSSDIFIHEASHCCPCCIHTQSAL</sequence>
<evidence type="ECO:0000313" key="1">
    <source>
        <dbReference type="EMBL" id="JAH00280.1"/>
    </source>
</evidence>
<dbReference type="EMBL" id="GBXM01108297">
    <property type="protein sequence ID" value="JAH00280.1"/>
    <property type="molecule type" value="Transcribed_RNA"/>
</dbReference>
<name>A0A0E9P8A6_ANGAN</name>
<protein>
    <submittedName>
        <fullName evidence="1">Uncharacterized protein</fullName>
    </submittedName>
</protein>
<accession>A0A0E9P8A6</accession>
<dbReference type="AlphaFoldDB" id="A0A0E9P8A6"/>
<reference evidence="1" key="2">
    <citation type="journal article" date="2015" name="Fish Shellfish Immunol.">
        <title>Early steps in the European eel (Anguilla anguilla)-Vibrio vulnificus interaction in the gills: Role of the RtxA13 toxin.</title>
        <authorList>
            <person name="Callol A."/>
            <person name="Pajuelo D."/>
            <person name="Ebbesson L."/>
            <person name="Teles M."/>
            <person name="MacKenzie S."/>
            <person name="Amaro C."/>
        </authorList>
    </citation>
    <scope>NUCLEOTIDE SEQUENCE</scope>
</reference>
<organism evidence="1">
    <name type="scientific">Anguilla anguilla</name>
    <name type="common">European freshwater eel</name>
    <name type="synonym">Muraena anguilla</name>
    <dbReference type="NCBI Taxonomy" id="7936"/>
    <lineage>
        <taxon>Eukaryota</taxon>
        <taxon>Metazoa</taxon>
        <taxon>Chordata</taxon>
        <taxon>Craniata</taxon>
        <taxon>Vertebrata</taxon>
        <taxon>Euteleostomi</taxon>
        <taxon>Actinopterygii</taxon>
        <taxon>Neopterygii</taxon>
        <taxon>Teleostei</taxon>
        <taxon>Anguilliformes</taxon>
        <taxon>Anguillidae</taxon>
        <taxon>Anguilla</taxon>
    </lineage>
</organism>
<proteinExistence type="predicted"/>